<dbReference type="OrthoDB" id="2873672at2"/>
<dbReference type="Proteomes" id="UP000238823">
    <property type="component" value="Unassembled WGS sequence"/>
</dbReference>
<dbReference type="Pfam" id="PF09990">
    <property type="entry name" value="DUF2231"/>
    <property type="match status" value="1"/>
</dbReference>
<organism evidence="4 5">
    <name type="scientific">Enhygromyxa salina</name>
    <dbReference type="NCBI Taxonomy" id="215803"/>
    <lineage>
        <taxon>Bacteria</taxon>
        <taxon>Pseudomonadati</taxon>
        <taxon>Myxococcota</taxon>
        <taxon>Polyangia</taxon>
        <taxon>Nannocystales</taxon>
        <taxon>Nannocystaceae</taxon>
        <taxon>Enhygromyxa</taxon>
    </lineage>
</organism>
<accession>A0A2S9XLF5</accession>
<name>A0A2S9XLF5_9BACT</name>
<feature type="region of interest" description="Disordered" evidence="1">
    <location>
        <begin position="1"/>
        <end position="31"/>
    </location>
</feature>
<evidence type="ECO:0000313" key="5">
    <source>
        <dbReference type="Proteomes" id="UP000238823"/>
    </source>
</evidence>
<keyword evidence="2" id="KW-0472">Membrane</keyword>
<evidence type="ECO:0000259" key="3">
    <source>
        <dbReference type="Pfam" id="PF09990"/>
    </source>
</evidence>
<protein>
    <recommendedName>
        <fullName evidence="3">DUF2231 domain-containing protein</fullName>
    </recommendedName>
</protein>
<evidence type="ECO:0000256" key="1">
    <source>
        <dbReference type="SAM" id="MobiDB-lite"/>
    </source>
</evidence>
<proteinExistence type="predicted"/>
<comment type="caution">
    <text evidence="4">The sequence shown here is derived from an EMBL/GenBank/DDBJ whole genome shotgun (WGS) entry which is preliminary data.</text>
</comment>
<evidence type="ECO:0000256" key="2">
    <source>
        <dbReference type="SAM" id="Phobius"/>
    </source>
</evidence>
<evidence type="ECO:0000313" key="4">
    <source>
        <dbReference type="EMBL" id="PRP93685.1"/>
    </source>
</evidence>
<dbReference type="EMBL" id="PVNL01000147">
    <property type="protein sequence ID" value="PRP93685.1"/>
    <property type="molecule type" value="Genomic_DNA"/>
</dbReference>
<feature type="transmembrane region" description="Helical" evidence="2">
    <location>
        <begin position="43"/>
        <end position="63"/>
    </location>
</feature>
<dbReference type="InterPro" id="IPR019251">
    <property type="entry name" value="DUF2231_TM"/>
</dbReference>
<dbReference type="RefSeq" id="WP_106094856.1">
    <property type="nucleotide sequence ID" value="NZ_PVNL01000147.1"/>
</dbReference>
<feature type="transmembrane region" description="Helical" evidence="2">
    <location>
        <begin position="108"/>
        <end position="127"/>
    </location>
</feature>
<sequence>METQAAPVHPAATRTELDEPSRSQHGPAPSKAAIAGHPIHPMLIPFPVALLSIVLVTDIVFAVTESTFWSSVSYYALWAGIVSAALAGVFGLIDFVGVPRARSVRAGWAHLLLNIAIVALATVNLILRGGDTIVHILPVGLTLSIVSTGLLLVSGWYGGELAYRHKIGVIGHDPTTRDAAR</sequence>
<gene>
    <name evidence="4" type="ORF">ENSA7_81130</name>
</gene>
<feature type="transmembrane region" description="Helical" evidence="2">
    <location>
        <begin position="133"/>
        <end position="157"/>
    </location>
</feature>
<keyword evidence="2" id="KW-0812">Transmembrane</keyword>
<feature type="transmembrane region" description="Helical" evidence="2">
    <location>
        <begin position="75"/>
        <end position="96"/>
    </location>
</feature>
<feature type="domain" description="DUF2231" evidence="3">
    <location>
        <begin position="36"/>
        <end position="169"/>
    </location>
</feature>
<dbReference type="AlphaFoldDB" id="A0A2S9XLF5"/>
<keyword evidence="2" id="KW-1133">Transmembrane helix</keyword>
<reference evidence="4 5" key="1">
    <citation type="submission" date="2018-03" db="EMBL/GenBank/DDBJ databases">
        <title>Draft Genome Sequences of the Obligatory Marine Myxobacteria Enhygromyxa salina SWB007.</title>
        <authorList>
            <person name="Poehlein A."/>
            <person name="Moghaddam J.A."/>
            <person name="Harms H."/>
            <person name="Alanjari M."/>
            <person name="Koenig G.M."/>
            <person name="Daniel R."/>
            <person name="Schaeberle T.F."/>
        </authorList>
    </citation>
    <scope>NUCLEOTIDE SEQUENCE [LARGE SCALE GENOMIC DNA]</scope>
    <source>
        <strain evidence="4 5">SWB007</strain>
    </source>
</reference>